<organism evidence="2 3">
    <name type="scientific">Salinisphaera orenii YIM 95161</name>
    <dbReference type="NCBI Taxonomy" id="1051139"/>
    <lineage>
        <taxon>Bacteria</taxon>
        <taxon>Pseudomonadati</taxon>
        <taxon>Pseudomonadota</taxon>
        <taxon>Gammaproteobacteria</taxon>
        <taxon>Salinisphaerales</taxon>
        <taxon>Salinisphaeraceae</taxon>
        <taxon>Salinisphaera</taxon>
    </lineage>
</organism>
<dbReference type="InterPro" id="IPR000073">
    <property type="entry name" value="AB_hydrolase_1"/>
</dbReference>
<dbReference type="InterPro" id="IPR050471">
    <property type="entry name" value="AB_hydrolase"/>
</dbReference>
<name>A0A423PHH1_9GAMM</name>
<sequence>MRQRIGFCTTSDDVRIAYATAGQGKPLLRIGGWMTHIEHDWDSPVWRHWLRELTRDHTLARFDIRGSGLSDRDVSGHSLEAWVRDVEAVADSLGWRRFPILGVCQGAAIAVTYALRHPERVSHLILYNAYACGAFSEGMSKYRVEEAETLARMIEIGWGRKTGAFREVFARLLSPSDAPDQITWWDDLQRLTADRPTAAGLWRGFHEIDIRSQLSNLKAPTLAAHVKADNMVPFEAGRDLASRIPDCRFLPLEGRNHILQPNDPGWRPFIKEIRHFLDDNPQRDVSQPSLFHELTRRECEVLEQIARGRSNTHIAGTLSLAPKTVRNHVSNICGKLAISTRSELVVEALNAGFGDN</sequence>
<dbReference type="AlphaFoldDB" id="A0A423PHH1"/>
<dbReference type="InterPro" id="IPR016032">
    <property type="entry name" value="Sig_transdc_resp-reg_C-effctor"/>
</dbReference>
<proteinExistence type="predicted"/>
<dbReference type="PANTHER" id="PTHR43433:SF8">
    <property type="entry name" value="BIFUNCTIONAL LIPASE_ADENYLATE CYCLASE LIPJ"/>
    <property type="match status" value="1"/>
</dbReference>
<dbReference type="Proteomes" id="UP000285123">
    <property type="component" value="Unassembled WGS sequence"/>
</dbReference>
<dbReference type="Gene3D" id="3.40.50.1820">
    <property type="entry name" value="alpha/beta hydrolase"/>
    <property type="match status" value="1"/>
</dbReference>
<reference evidence="2 3" key="1">
    <citation type="submission" date="2013-10" db="EMBL/GenBank/DDBJ databases">
        <title>Salinisphaera halophila YIM 95161 Genome Sequencing.</title>
        <authorList>
            <person name="Lai Q."/>
            <person name="Li C."/>
            <person name="Shao Z."/>
        </authorList>
    </citation>
    <scope>NUCLEOTIDE SEQUENCE [LARGE SCALE GENOMIC DNA]</scope>
    <source>
        <strain evidence="2 3">YIM 95161</strain>
    </source>
</reference>
<dbReference type="GO" id="GO:0003677">
    <property type="term" value="F:DNA binding"/>
    <property type="evidence" value="ECO:0007669"/>
    <property type="project" value="InterPro"/>
</dbReference>
<dbReference type="PRINTS" id="PR00038">
    <property type="entry name" value="HTHLUXR"/>
</dbReference>
<dbReference type="InterPro" id="IPR029058">
    <property type="entry name" value="AB_hydrolase_fold"/>
</dbReference>
<dbReference type="InterPro" id="IPR000792">
    <property type="entry name" value="Tscrpt_reg_LuxR_C"/>
</dbReference>
<dbReference type="PROSITE" id="PS00622">
    <property type="entry name" value="HTH_LUXR_1"/>
    <property type="match status" value="1"/>
</dbReference>
<dbReference type="GO" id="GO:0006355">
    <property type="term" value="P:regulation of DNA-templated transcription"/>
    <property type="evidence" value="ECO:0007669"/>
    <property type="project" value="InterPro"/>
</dbReference>
<dbReference type="SMART" id="SM00421">
    <property type="entry name" value="HTH_LUXR"/>
    <property type="match status" value="1"/>
</dbReference>
<comment type="caution">
    <text evidence="2">The sequence shown here is derived from an EMBL/GenBank/DDBJ whole genome shotgun (WGS) entry which is preliminary data.</text>
</comment>
<feature type="domain" description="HTH luxR-type" evidence="1">
    <location>
        <begin position="287"/>
        <end position="352"/>
    </location>
</feature>
<dbReference type="PANTHER" id="PTHR43433">
    <property type="entry name" value="HYDROLASE, ALPHA/BETA FOLD FAMILY PROTEIN"/>
    <property type="match status" value="1"/>
</dbReference>
<dbReference type="SUPFAM" id="SSF53474">
    <property type="entry name" value="alpha/beta-Hydrolases"/>
    <property type="match status" value="1"/>
</dbReference>
<evidence type="ECO:0000259" key="1">
    <source>
        <dbReference type="PROSITE" id="PS50043"/>
    </source>
</evidence>
<dbReference type="InterPro" id="IPR036388">
    <property type="entry name" value="WH-like_DNA-bd_sf"/>
</dbReference>
<dbReference type="Pfam" id="PF00196">
    <property type="entry name" value="GerE"/>
    <property type="match status" value="1"/>
</dbReference>
<accession>A0A423PHH1</accession>
<evidence type="ECO:0000313" key="2">
    <source>
        <dbReference type="EMBL" id="ROO25072.1"/>
    </source>
</evidence>
<protein>
    <submittedName>
        <fullName evidence="2">Guanylate cyclase</fullName>
    </submittedName>
</protein>
<dbReference type="RefSeq" id="WP_221177985.1">
    <property type="nucleotide sequence ID" value="NZ_AYKF01000121.1"/>
</dbReference>
<dbReference type="Pfam" id="PF00561">
    <property type="entry name" value="Abhydrolase_1"/>
    <property type="match status" value="1"/>
</dbReference>
<dbReference type="PROSITE" id="PS50043">
    <property type="entry name" value="HTH_LUXR_2"/>
    <property type="match status" value="1"/>
</dbReference>
<dbReference type="CDD" id="cd06170">
    <property type="entry name" value="LuxR_C_like"/>
    <property type="match status" value="1"/>
</dbReference>
<dbReference type="Gene3D" id="1.10.10.10">
    <property type="entry name" value="Winged helix-like DNA-binding domain superfamily/Winged helix DNA-binding domain"/>
    <property type="match status" value="1"/>
</dbReference>
<dbReference type="EMBL" id="AYKF01000121">
    <property type="protein sequence ID" value="ROO25072.1"/>
    <property type="molecule type" value="Genomic_DNA"/>
</dbReference>
<gene>
    <name evidence="2" type="ORF">SAHL_14915</name>
</gene>
<evidence type="ECO:0000313" key="3">
    <source>
        <dbReference type="Proteomes" id="UP000285123"/>
    </source>
</evidence>
<dbReference type="SUPFAM" id="SSF46894">
    <property type="entry name" value="C-terminal effector domain of the bipartite response regulators"/>
    <property type="match status" value="1"/>
</dbReference>
<dbReference type="PRINTS" id="PR00111">
    <property type="entry name" value="ABHYDROLASE"/>
</dbReference>